<organism evidence="1 2">
    <name type="scientific">Buttiauxella agrestis</name>
    <dbReference type="NCBI Taxonomy" id="82977"/>
    <lineage>
        <taxon>Bacteria</taxon>
        <taxon>Pseudomonadati</taxon>
        <taxon>Pseudomonadota</taxon>
        <taxon>Gammaproteobacteria</taxon>
        <taxon>Enterobacterales</taxon>
        <taxon>Enterobacteriaceae</taxon>
        <taxon>Buttiauxella</taxon>
    </lineage>
</organism>
<proteinExistence type="predicted"/>
<name>A0A381CCA2_9ENTR</name>
<dbReference type="RefSeq" id="WP_115631096.1">
    <property type="nucleotide sequence ID" value="NZ_UIGI01000001.1"/>
</dbReference>
<reference evidence="1 2" key="1">
    <citation type="submission" date="2018-06" db="EMBL/GenBank/DDBJ databases">
        <authorList>
            <consortium name="Pathogen Informatics"/>
            <person name="Doyle S."/>
        </authorList>
    </citation>
    <scope>NUCLEOTIDE SEQUENCE [LARGE SCALE GENOMIC DNA]</scope>
    <source>
        <strain evidence="1 2">NCTC12119</strain>
    </source>
</reference>
<evidence type="ECO:0000313" key="2">
    <source>
        <dbReference type="Proteomes" id="UP000255528"/>
    </source>
</evidence>
<gene>
    <name evidence="1" type="ORF">NCTC12119_04027</name>
</gene>
<sequence length="262" mass="30379">MGYKYKATMYYSDDETDKFLRDKAAKPNGKKSASHYLYSLVTRERENAASVELNQEEVGVVRIYPEYTSSRRIEVSGLISFIALPAFSLESKATQKRLDHKSLMKEIDEKIYQHISSNFNNPSYDESFLVVIKTYVTCYYNSNVSETGNCEGNFLANCTLIHVTRSEWARWWGKYDFENIQYIKFRDLSKSRVRKNMGLCQLAEIVPLETVGAFFIPVRTTAKAFPSDKFPFPLLKGVDITFNKDRVRLKPMNDTQKKRHFG</sequence>
<dbReference type="Proteomes" id="UP000255528">
    <property type="component" value="Unassembled WGS sequence"/>
</dbReference>
<dbReference type="AlphaFoldDB" id="A0A381CCA2"/>
<evidence type="ECO:0000313" key="1">
    <source>
        <dbReference type="EMBL" id="SUW65477.1"/>
    </source>
</evidence>
<dbReference type="EMBL" id="UIGI01000001">
    <property type="protein sequence ID" value="SUW65477.1"/>
    <property type="molecule type" value="Genomic_DNA"/>
</dbReference>
<protein>
    <submittedName>
        <fullName evidence="1">Uncharacterized protein</fullName>
    </submittedName>
</protein>
<accession>A0A381CCA2</accession>